<name>A0A1C0YB25_9BACL</name>
<dbReference type="EMBL" id="MATO01000079">
    <property type="protein sequence ID" value="OCS84340.1"/>
    <property type="molecule type" value="Genomic_DNA"/>
</dbReference>
<organism evidence="1 2">
    <name type="scientific">Caryophanon latum</name>
    <dbReference type="NCBI Taxonomy" id="33977"/>
    <lineage>
        <taxon>Bacteria</taxon>
        <taxon>Bacillati</taxon>
        <taxon>Bacillota</taxon>
        <taxon>Bacilli</taxon>
        <taxon>Bacillales</taxon>
        <taxon>Caryophanaceae</taxon>
        <taxon>Caryophanon</taxon>
    </lineage>
</organism>
<dbReference type="Proteomes" id="UP000093482">
    <property type="component" value="Unassembled WGS sequence"/>
</dbReference>
<sequence>MPLAFLKLRGVAFTTWPNFRTAPIQHLFQNYEFHCIQMANQQIYCNDAKRQNEGNVLPLAKSIIFYERVCYA</sequence>
<comment type="caution">
    <text evidence="1">The sequence shown here is derived from an EMBL/GenBank/DDBJ whole genome shotgun (WGS) entry which is preliminary data.</text>
</comment>
<proteinExistence type="predicted"/>
<reference evidence="1 2" key="1">
    <citation type="submission" date="2016-07" db="EMBL/GenBank/DDBJ databases">
        <title>Caryophanon latum genome sequencing.</title>
        <authorList>
            <person name="Verma A."/>
            <person name="Pal Y."/>
            <person name="Krishnamurthi S."/>
        </authorList>
    </citation>
    <scope>NUCLEOTIDE SEQUENCE [LARGE SCALE GENOMIC DNA]</scope>
    <source>
        <strain evidence="1 2">DSM 14151</strain>
    </source>
</reference>
<accession>A0A1C0YB25</accession>
<protein>
    <submittedName>
        <fullName evidence="1">Uncharacterized protein</fullName>
    </submittedName>
</protein>
<gene>
    <name evidence="1" type="ORF">A6K76_15655</name>
</gene>
<keyword evidence="2" id="KW-1185">Reference proteome</keyword>
<evidence type="ECO:0000313" key="1">
    <source>
        <dbReference type="EMBL" id="OCS84340.1"/>
    </source>
</evidence>
<dbReference type="AlphaFoldDB" id="A0A1C0YB25"/>
<evidence type="ECO:0000313" key="2">
    <source>
        <dbReference type="Proteomes" id="UP000093482"/>
    </source>
</evidence>